<dbReference type="PANTHER" id="PTHR43884:SF20">
    <property type="entry name" value="ACYL-COA DEHYDROGENASE FADE28"/>
    <property type="match status" value="1"/>
</dbReference>
<evidence type="ECO:0000256" key="6">
    <source>
        <dbReference type="SAM" id="MobiDB-lite"/>
    </source>
</evidence>
<evidence type="ECO:0000259" key="8">
    <source>
        <dbReference type="Pfam" id="PF02771"/>
    </source>
</evidence>
<gene>
    <name evidence="9" type="ORF">ABW18_14865</name>
</gene>
<organism evidence="9 10">
    <name type="scientific">Gordonia jacobaea</name>
    <dbReference type="NCBI Taxonomy" id="122202"/>
    <lineage>
        <taxon>Bacteria</taxon>
        <taxon>Bacillati</taxon>
        <taxon>Actinomycetota</taxon>
        <taxon>Actinomycetes</taxon>
        <taxon>Mycobacteriales</taxon>
        <taxon>Gordoniaceae</taxon>
        <taxon>Gordonia</taxon>
    </lineage>
</organism>
<evidence type="ECO:0000313" key="9">
    <source>
        <dbReference type="EMBL" id="KNA90895.1"/>
    </source>
</evidence>
<dbReference type="Pfam" id="PF00441">
    <property type="entry name" value="Acyl-CoA_dh_1"/>
    <property type="match status" value="1"/>
</dbReference>
<evidence type="ECO:0000256" key="3">
    <source>
        <dbReference type="ARBA" id="ARBA00022630"/>
    </source>
</evidence>
<evidence type="ECO:0000259" key="7">
    <source>
        <dbReference type="Pfam" id="PF00441"/>
    </source>
</evidence>
<dbReference type="PANTHER" id="PTHR43884">
    <property type="entry name" value="ACYL-COA DEHYDROGENASE"/>
    <property type="match status" value="1"/>
</dbReference>
<comment type="similarity">
    <text evidence="2">Belongs to the acyl-CoA dehydrogenase family.</text>
</comment>
<dbReference type="EMBL" id="LDTZ01000018">
    <property type="protein sequence ID" value="KNA90895.1"/>
    <property type="molecule type" value="Genomic_DNA"/>
</dbReference>
<accession>A0ABR5IB61</accession>
<comment type="cofactor">
    <cofactor evidence="1">
        <name>FAD</name>
        <dbReference type="ChEBI" id="CHEBI:57692"/>
    </cofactor>
</comment>
<dbReference type="InterPro" id="IPR009100">
    <property type="entry name" value="AcylCoA_DH/oxidase_NM_dom_sf"/>
</dbReference>
<evidence type="ECO:0000256" key="5">
    <source>
        <dbReference type="ARBA" id="ARBA00023002"/>
    </source>
</evidence>
<dbReference type="Gene3D" id="2.40.110.10">
    <property type="entry name" value="Butyryl-CoA Dehydrogenase, subunit A, domain 2"/>
    <property type="match status" value="1"/>
</dbReference>
<evidence type="ECO:0000313" key="10">
    <source>
        <dbReference type="Proteomes" id="UP000037247"/>
    </source>
</evidence>
<reference evidence="9 10" key="1">
    <citation type="submission" date="2015-05" db="EMBL/GenBank/DDBJ databases">
        <title>Draft genome sequence of the bacterium Gordonia jacobaea a new member of the Gordonia genus.</title>
        <authorList>
            <person name="Jimenez-Galisteo G."/>
            <person name="Dominguez A."/>
            <person name="Munoz E."/>
            <person name="Vinas M."/>
        </authorList>
    </citation>
    <scope>NUCLEOTIDE SEQUENCE [LARGE SCALE GENOMIC DNA]</scope>
    <source>
        <strain evidence="10">mv1</strain>
    </source>
</reference>
<dbReference type="InterPro" id="IPR037069">
    <property type="entry name" value="AcylCoA_DH/ox_N_sf"/>
</dbReference>
<dbReference type="SUPFAM" id="SSF56645">
    <property type="entry name" value="Acyl-CoA dehydrogenase NM domain-like"/>
    <property type="match status" value="1"/>
</dbReference>
<protein>
    <submittedName>
        <fullName evidence="9">Acyl-CoA dehydrogenase</fullName>
    </submittedName>
</protein>
<name>A0ABR5IB61_9ACTN</name>
<dbReference type="InterPro" id="IPR009075">
    <property type="entry name" value="AcylCo_DH/oxidase_C"/>
</dbReference>
<feature type="region of interest" description="Disordered" evidence="6">
    <location>
        <begin position="1"/>
        <end position="21"/>
    </location>
</feature>
<evidence type="ECO:0000256" key="4">
    <source>
        <dbReference type="ARBA" id="ARBA00022827"/>
    </source>
</evidence>
<dbReference type="RefSeq" id="WP_049699832.1">
    <property type="nucleotide sequence ID" value="NZ_LDTZ01000018.1"/>
</dbReference>
<evidence type="ECO:0000256" key="2">
    <source>
        <dbReference type="ARBA" id="ARBA00009347"/>
    </source>
</evidence>
<dbReference type="SUPFAM" id="SSF47203">
    <property type="entry name" value="Acyl-CoA dehydrogenase C-terminal domain-like"/>
    <property type="match status" value="1"/>
</dbReference>
<dbReference type="Pfam" id="PF02771">
    <property type="entry name" value="Acyl-CoA_dh_N"/>
    <property type="match status" value="1"/>
</dbReference>
<keyword evidence="5" id="KW-0560">Oxidoreductase</keyword>
<dbReference type="Gene3D" id="1.20.140.10">
    <property type="entry name" value="Butyryl-CoA Dehydrogenase, subunit A, domain 3"/>
    <property type="match status" value="1"/>
</dbReference>
<sequence>MTATAPAAAPTTAPQSGQPDLAYGDTEEALRAAVRRLFDDRIDPAALSASYDEPTVDTAALWKSLANEIGVAGLLVPEHLGGAGATEREAAVVFEEIGRAVAPTPFLTSAVLATEALLHAGDVDTVSALAAGEQTGALLIPFSTTPGAIAASVDVVDGVLNGRVETVAGASQADLLVIPVNGSDGLELHVVAADAAGVVVEPVVSLDMTRPLADVELVGVCANRVDTADAATALSAAITTAVALLASEQYGVAQWCLDTTLAYVKERRQFGRVIGSYQAIKHRLADLWLEVSSARAAARYAADTAAHGDLDAAIAAHMAASYCGDVAVRAAEECVQLHGGIGMTWEYPAHLYLKRAKADQLALGTGYWHRRRLAELIGLAG</sequence>
<dbReference type="Gene3D" id="1.10.540.10">
    <property type="entry name" value="Acyl-CoA dehydrogenase/oxidase, N-terminal domain"/>
    <property type="match status" value="1"/>
</dbReference>
<proteinExistence type="inferred from homology"/>
<dbReference type="InterPro" id="IPR046373">
    <property type="entry name" value="Acyl-CoA_Oxase/DH_mid-dom_sf"/>
</dbReference>
<dbReference type="InterPro" id="IPR036250">
    <property type="entry name" value="AcylCo_DH-like_C"/>
</dbReference>
<keyword evidence="4" id="KW-0274">FAD</keyword>
<feature type="compositionally biased region" description="Low complexity" evidence="6">
    <location>
        <begin position="1"/>
        <end position="14"/>
    </location>
</feature>
<keyword evidence="3" id="KW-0285">Flavoprotein</keyword>
<dbReference type="Proteomes" id="UP000037247">
    <property type="component" value="Unassembled WGS sequence"/>
</dbReference>
<comment type="caution">
    <text evidence="9">The sequence shown here is derived from an EMBL/GenBank/DDBJ whole genome shotgun (WGS) entry which is preliminary data.</text>
</comment>
<feature type="domain" description="Acyl-CoA dehydrogenase/oxidase C-terminal" evidence="7">
    <location>
        <begin position="243"/>
        <end position="375"/>
    </location>
</feature>
<evidence type="ECO:0000256" key="1">
    <source>
        <dbReference type="ARBA" id="ARBA00001974"/>
    </source>
</evidence>
<keyword evidence="10" id="KW-1185">Reference proteome</keyword>
<dbReference type="InterPro" id="IPR013786">
    <property type="entry name" value="AcylCoA_DH/ox_N"/>
</dbReference>
<feature type="domain" description="Acyl-CoA dehydrogenase/oxidase N-terminal" evidence="8">
    <location>
        <begin position="25"/>
        <end position="122"/>
    </location>
</feature>